<organism evidence="2 3">
    <name type="scientific">Botryotinia fuckeliana (strain T4)</name>
    <name type="common">Noble rot fungus</name>
    <name type="synonym">Botrytis cinerea</name>
    <dbReference type="NCBI Taxonomy" id="999810"/>
    <lineage>
        <taxon>Eukaryota</taxon>
        <taxon>Fungi</taxon>
        <taxon>Dikarya</taxon>
        <taxon>Ascomycota</taxon>
        <taxon>Pezizomycotina</taxon>
        <taxon>Leotiomycetes</taxon>
        <taxon>Helotiales</taxon>
        <taxon>Sclerotiniaceae</taxon>
        <taxon>Botrytis</taxon>
    </lineage>
</organism>
<evidence type="ECO:0000256" key="1">
    <source>
        <dbReference type="SAM" id="Phobius"/>
    </source>
</evidence>
<sequence>MEPVGDGTFVEGITWVLEENLRTEGRLPNVYAFLVLLLDVGINIGFVMSKITWLTLHSTLMYRNSITTVFQRPLPGYSASTSDGIVTGLIVDFVAPMEGHFPPLKAWHQTRTASPYYLQ</sequence>
<proteinExistence type="predicted"/>
<keyword evidence="1" id="KW-0812">Transmembrane</keyword>
<dbReference type="InParanoid" id="G2YN87"/>
<keyword evidence="1" id="KW-0472">Membrane</keyword>
<name>G2YN87_BOTF4</name>
<feature type="transmembrane region" description="Helical" evidence="1">
    <location>
        <begin position="30"/>
        <end position="53"/>
    </location>
</feature>
<dbReference type="EMBL" id="FQ790346">
    <property type="protein sequence ID" value="CCD53085.1"/>
    <property type="molecule type" value="Genomic_DNA"/>
</dbReference>
<protein>
    <submittedName>
        <fullName evidence="2">Uncharacterized protein</fullName>
    </submittedName>
</protein>
<dbReference type="Proteomes" id="UP000008177">
    <property type="component" value="Unplaced contigs"/>
</dbReference>
<gene>
    <name evidence="2" type="ORF">BofuT4_P121040.1</name>
</gene>
<evidence type="ECO:0000313" key="2">
    <source>
        <dbReference type="EMBL" id="CCD53085.1"/>
    </source>
</evidence>
<reference evidence="3" key="1">
    <citation type="journal article" date="2011" name="PLoS Genet.">
        <title>Genomic analysis of the necrotrophic fungal pathogens Sclerotinia sclerotiorum and Botrytis cinerea.</title>
        <authorList>
            <person name="Amselem J."/>
            <person name="Cuomo C.A."/>
            <person name="van Kan J.A."/>
            <person name="Viaud M."/>
            <person name="Benito E.P."/>
            <person name="Couloux A."/>
            <person name="Coutinho P.M."/>
            <person name="de Vries R.P."/>
            <person name="Dyer P.S."/>
            <person name="Fillinger S."/>
            <person name="Fournier E."/>
            <person name="Gout L."/>
            <person name="Hahn M."/>
            <person name="Kohn L."/>
            <person name="Lapalu N."/>
            <person name="Plummer K.M."/>
            <person name="Pradier J.M."/>
            <person name="Quevillon E."/>
            <person name="Sharon A."/>
            <person name="Simon A."/>
            <person name="ten Have A."/>
            <person name="Tudzynski B."/>
            <person name="Tudzynski P."/>
            <person name="Wincker P."/>
            <person name="Andrew M."/>
            <person name="Anthouard V."/>
            <person name="Beever R.E."/>
            <person name="Beffa R."/>
            <person name="Benoit I."/>
            <person name="Bouzid O."/>
            <person name="Brault B."/>
            <person name="Chen Z."/>
            <person name="Choquer M."/>
            <person name="Collemare J."/>
            <person name="Cotton P."/>
            <person name="Danchin E.G."/>
            <person name="Da Silva C."/>
            <person name="Gautier A."/>
            <person name="Giraud C."/>
            <person name="Giraud T."/>
            <person name="Gonzalez C."/>
            <person name="Grossetete S."/>
            <person name="Guldener U."/>
            <person name="Henrissat B."/>
            <person name="Howlett B.J."/>
            <person name="Kodira C."/>
            <person name="Kretschmer M."/>
            <person name="Lappartient A."/>
            <person name="Leroch M."/>
            <person name="Levis C."/>
            <person name="Mauceli E."/>
            <person name="Neuveglise C."/>
            <person name="Oeser B."/>
            <person name="Pearson M."/>
            <person name="Poulain J."/>
            <person name="Poussereau N."/>
            <person name="Quesneville H."/>
            <person name="Rascle C."/>
            <person name="Schumacher J."/>
            <person name="Segurens B."/>
            <person name="Sexton A."/>
            <person name="Silva E."/>
            <person name="Sirven C."/>
            <person name="Soanes D.M."/>
            <person name="Talbot N.J."/>
            <person name="Templeton M."/>
            <person name="Yandava C."/>
            <person name="Yarden O."/>
            <person name="Zeng Q."/>
            <person name="Rollins J.A."/>
            <person name="Lebrun M.H."/>
            <person name="Dickman M."/>
        </authorList>
    </citation>
    <scope>NUCLEOTIDE SEQUENCE [LARGE SCALE GENOMIC DNA]</scope>
    <source>
        <strain evidence="3">T4</strain>
    </source>
</reference>
<keyword evidence="1" id="KW-1133">Transmembrane helix</keyword>
<accession>G2YN87</accession>
<evidence type="ECO:0000313" key="3">
    <source>
        <dbReference type="Proteomes" id="UP000008177"/>
    </source>
</evidence>
<dbReference type="AlphaFoldDB" id="G2YN87"/>
<dbReference type="HOGENOM" id="CLU_2061149_0_0_1"/>